<dbReference type="InterPro" id="IPR014729">
    <property type="entry name" value="Rossmann-like_a/b/a_fold"/>
</dbReference>
<proteinExistence type="inferred from homology"/>
<accession>A0A6L9L3Q3</accession>
<keyword evidence="4" id="KW-1185">Reference proteome</keyword>
<dbReference type="SUPFAM" id="SSF52402">
    <property type="entry name" value="Adenine nucleotide alpha hydrolases-like"/>
    <property type="match status" value="2"/>
</dbReference>
<evidence type="ECO:0000256" key="1">
    <source>
        <dbReference type="ARBA" id="ARBA00008791"/>
    </source>
</evidence>
<evidence type="ECO:0000313" key="4">
    <source>
        <dbReference type="Proteomes" id="UP000474175"/>
    </source>
</evidence>
<evidence type="ECO:0000259" key="2">
    <source>
        <dbReference type="Pfam" id="PF00582"/>
    </source>
</evidence>
<dbReference type="PANTHER" id="PTHR46268">
    <property type="entry name" value="STRESS RESPONSE PROTEIN NHAX"/>
    <property type="match status" value="1"/>
</dbReference>
<sequence length="273" mass="30231">MKTILVPTDLSPVATYALDVAVELARANRAEIILLHTVLNEFIPALDPNTGLAYDSTPFYQDALQEAEETLLKISANPDYADVTIRPTLGSSMNGLLSNIAEQHADLIVLGSKGASGILEWLEGSNAELIVRYATCPVLVIKEPVTHFNPQNIVVGIDVDDKLKRQHTYPFQLKDDVIQQFVYVLTPTDNREPDGIRDWFNEFAKSTGNQSYSLSMLHDKTVPEGILQYAESVQADLIVLYTHGYTGLQHFLQGSVAEDVLNHSKVPVLIMRV</sequence>
<dbReference type="AlphaFoldDB" id="A0A6L9L3Q3"/>
<dbReference type="EMBL" id="JAAFZH010000001">
    <property type="protein sequence ID" value="NDU94057.1"/>
    <property type="molecule type" value="Genomic_DNA"/>
</dbReference>
<comment type="caution">
    <text evidence="3">The sequence shown here is derived from an EMBL/GenBank/DDBJ whole genome shotgun (WGS) entry which is preliminary data.</text>
</comment>
<dbReference type="PRINTS" id="PR01438">
    <property type="entry name" value="UNVRSLSTRESS"/>
</dbReference>
<dbReference type="PANTHER" id="PTHR46268:SF6">
    <property type="entry name" value="UNIVERSAL STRESS PROTEIN UP12"/>
    <property type="match status" value="1"/>
</dbReference>
<feature type="domain" description="UspA" evidence="2">
    <location>
        <begin position="218"/>
        <end position="272"/>
    </location>
</feature>
<organism evidence="3 4">
    <name type="scientific">Spirosoma terrae</name>
    <dbReference type="NCBI Taxonomy" id="1968276"/>
    <lineage>
        <taxon>Bacteria</taxon>
        <taxon>Pseudomonadati</taxon>
        <taxon>Bacteroidota</taxon>
        <taxon>Cytophagia</taxon>
        <taxon>Cytophagales</taxon>
        <taxon>Cytophagaceae</taxon>
        <taxon>Spirosoma</taxon>
    </lineage>
</organism>
<dbReference type="InterPro" id="IPR006016">
    <property type="entry name" value="UspA"/>
</dbReference>
<evidence type="ECO:0000313" key="3">
    <source>
        <dbReference type="EMBL" id="NDU94057.1"/>
    </source>
</evidence>
<dbReference type="CDD" id="cd00293">
    <property type="entry name" value="USP-like"/>
    <property type="match status" value="2"/>
</dbReference>
<dbReference type="Proteomes" id="UP000474175">
    <property type="component" value="Unassembled WGS sequence"/>
</dbReference>
<dbReference type="InterPro" id="IPR006015">
    <property type="entry name" value="Universal_stress_UspA"/>
</dbReference>
<dbReference type="Pfam" id="PF00582">
    <property type="entry name" value="Usp"/>
    <property type="match status" value="2"/>
</dbReference>
<protein>
    <submittedName>
        <fullName evidence="3">Universal stress protein</fullName>
    </submittedName>
</protein>
<comment type="similarity">
    <text evidence="1">Belongs to the universal stress protein A family.</text>
</comment>
<dbReference type="Gene3D" id="3.40.50.620">
    <property type="entry name" value="HUPs"/>
    <property type="match status" value="2"/>
</dbReference>
<name>A0A6L9L3Q3_9BACT</name>
<feature type="domain" description="UspA" evidence="2">
    <location>
        <begin position="1"/>
        <end position="142"/>
    </location>
</feature>
<reference evidence="3 4" key="1">
    <citation type="submission" date="2020-02" db="EMBL/GenBank/DDBJ databases">
        <title>Draft genome sequence of two Spirosoma agri KCTC 52727 and Spirosoma terrae KCTC 52035.</title>
        <authorList>
            <person name="Rojas J."/>
            <person name="Ambika Manirajan B."/>
            <person name="Suarez C."/>
            <person name="Ratering S."/>
            <person name="Schnell S."/>
        </authorList>
    </citation>
    <scope>NUCLEOTIDE SEQUENCE [LARGE SCALE GENOMIC DNA]</scope>
    <source>
        <strain evidence="3 4">KCTC 52035</strain>
    </source>
</reference>
<dbReference type="RefSeq" id="WP_163943193.1">
    <property type="nucleotide sequence ID" value="NZ_JAAFZH010000001.1"/>
</dbReference>
<gene>
    <name evidence="3" type="ORF">GK108_04165</name>
</gene>